<dbReference type="VEuPathDB" id="AmoebaDB:ACA1_002310"/>
<evidence type="ECO:0000313" key="3">
    <source>
        <dbReference type="EMBL" id="ELR16481.1"/>
    </source>
</evidence>
<dbReference type="Proteomes" id="UP000011083">
    <property type="component" value="Unassembled WGS sequence"/>
</dbReference>
<dbReference type="AlphaFoldDB" id="L8GWK9"/>
<accession>L8GWK9</accession>
<evidence type="ECO:0000256" key="1">
    <source>
        <dbReference type="ARBA" id="ARBA00022801"/>
    </source>
</evidence>
<reference evidence="3 4" key="1">
    <citation type="journal article" date="2013" name="Genome Biol.">
        <title>Genome of Acanthamoeba castellanii highlights extensive lateral gene transfer and early evolution of tyrosine kinase signaling.</title>
        <authorList>
            <person name="Clarke M."/>
            <person name="Lohan A.J."/>
            <person name="Liu B."/>
            <person name="Lagkouvardos I."/>
            <person name="Roy S."/>
            <person name="Zafar N."/>
            <person name="Bertelli C."/>
            <person name="Schilde C."/>
            <person name="Kianianmomeni A."/>
            <person name="Burglin T.R."/>
            <person name="Frech C."/>
            <person name="Turcotte B."/>
            <person name="Kopec K.O."/>
            <person name="Synnott J.M."/>
            <person name="Choo C."/>
            <person name="Paponov I."/>
            <person name="Finkler A."/>
            <person name="Soon Heng Tan C."/>
            <person name="Hutchins A.P."/>
            <person name="Weinmeier T."/>
            <person name="Rattei T."/>
            <person name="Chu J.S."/>
            <person name="Gimenez G."/>
            <person name="Irimia M."/>
            <person name="Rigden D.J."/>
            <person name="Fitzpatrick D.A."/>
            <person name="Lorenzo-Morales J."/>
            <person name="Bateman A."/>
            <person name="Chiu C.H."/>
            <person name="Tang P."/>
            <person name="Hegemann P."/>
            <person name="Fromm H."/>
            <person name="Raoult D."/>
            <person name="Greub G."/>
            <person name="Miranda-Saavedra D."/>
            <person name="Chen N."/>
            <person name="Nash P."/>
            <person name="Ginger M.L."/>
            <person name="Horn M."/>
            <person name="Schaap P."/>
            <person name="Caler L."/>
            <person name="Loftus B."/>
        </authorList>
    </citation>
    <scope>NUCLEOTIDE SEQUENCE [LARGE SCALE GENOMIC DNA]</scope>
    <source>
        <strain evidence="3 4">Neff</strain>
    </source>
</reference>
<dbReference type="InterPro" id="IPR050300">
    <property type="entry name" value="GDXG_lipolytic_enzyme"/>
</dbReference>
<evidence type="ECO:0000313" key="4">
    <source>
        <dbReference type="Proteomes" id="UP000011083"/>
    </source>
</evidence>
<keyword evidence="4" id="KW-1185">Reference proteome</keyword>
<keyword evidence="1" id="KW-0378">Hydrolase</keyword>
<protein>
    <recommendedName>
        <fullName evidence="2">Alpha/beta hydrolase fold-3 domain-containing protein</fullName>
    </recommendedName>
</protein>
<gene>
    <name evidence="3" type="ORF">ACA1_002310</name>
</gene>
<dbReference type="PANTHER" id="PTHR48081:SF8">
    <property type="entry name" value="ALPHA_BETA HYDROLASE FOLD-3 DOMAIN-CONTAINING PROTEIN-RELATED"/>
    <property type="match status" value="1"/>
</dbReference>
<organism evidence="3 4">
    <name type="scientific">Acanthamoeba castellanii (strain ATCC 30010 / Neff)</name>
    <dbReference type="NCBI Taxonomy" id="1257118"/>
    <lineage>
        <taxon>Eukaryota</taxon>
        <taxon>Amoebozoa</taxon>
        <taxon>Discosea</taxon>
        <taxon>Longamoebia</taxon>
        <taxon>Centramoebida</taxon>
        <taxon>Acanthamoebidae</taxon>
        <taxon>Acanthamoeba</taxon>
    </lineage>
</organism>
<dbReference type="Gene3D" id="3.40.50.1820">
    <property type="entry name" value="alpha/beta hydrolase"/>
    <property type="match status" value="1"/>
</dbReference>
<dbReference type="SUPFAM" id="SSF53474">
    <property type="entry name" value="alpha/beta-Hydrolases"/>
    <property type="match status" value="1"/>
</dbReference>
<proteinExistence type="predicted"/>
<dbReference type="GO" id="GO:0016787">
    <property type="term" value="F:hydrolase activity"/>
    <property type="evidence" value="ECO:0007669"/>
    <property type="project" value="UniProtKB-KW"/>
</dbReference>
<dbReference type="GeneID" id="14917177"/>
<dbReference type="InterPro" id="IPR013094">
    <property type="entry name" value="AB_hydrolase_3"/>
</dbReference>
<dbReference type="InterPro" id="IPR029058">
    <property type="entry name" value="AB_hydrolase_fold"/>
</dbReference>
<feature type="domain" description="Alpha/beta hydrolase fold-3" evidence="2">
    <location>
        <begin position="72"/>
        <end position="166"/>
    </location>
</feature>
<dbReference type="STRING" id="1257118.L8GWK9"/>
<dbReference type="PANTHER" id="PTHR48081">
    <property type="entry name" value="AB HYDROLASE SUPERFAMILY PROTEIN C4A8.06C"/>
    <property type="match status" value="1"/>
</dbReference>
<evidence type="ECO:0000259" key="2">
    <source>
        <dbReference type="Pfam" id="PF07859"/>
    </source>
</evidence>
<dbReference type="EMBL" id="KB007991">
    <property type="protein sequence ID" value="ELR16481.1"/>
    <property type="molecule type" value="Genomic_DNA"/>
</dbReference>
<sequence>MSTHTFTLDGTRQWIDGFGQCWSLVTNQLELYVLQRRDDGTQLTVRWITPAGHEKSGTVLLFLHGGGYIGGLGPEYPSPACVDDVITAYKWLLHDQRIAPEKIVFAGDSAGGGLSLLTLLALHDGEKIMSAWTDLSCERESVARNGTTDPVLSKEFAQWVAFQAADQQLMMHLLRAWDQVVPNMAHVFPLPYHHIAKGPKEKDPLDNIAAWVKEQLRP</sequence>
<dbReference type="RefSeq" id="XP_004338494.1">
    <property type="nucleotide sequence ID" value="XM_004338446.1"/>
</dbReference>
<dbReference type="KEGG" id="acan:ACA1_002310"/>
<name>L8GWK9_ACACF</name>
<dbReference type="Pfam" id="PF07859">
    <property type="entry name" value="Abhydrolase_3"/>
    <property type="match status" value="1"/>
</dbReference>